<reference evidence="2" key="1">
    <citation type="submission" date="2022-12" db="EMBL/GenBank/DDBJ databases">
        <title>Reference genome sequencing for broad-spectrum identification of bacterial and archaeal isolates by mass spectrometry.</title>
        <authorList>
            <person name="Sekiguchi Y."/>
            <person name="Tourlousse D.M."/>
        </authorList>
    </citation>
    <scope>NUCLEOTIDE SEQUENCE</scope>
    <source>
        <strain evidence="2">10succ1</strain>
    </source>
</reference>
<keyword evidence="3" id="KW-1185">Reference proteome</keyword>
<dbReference type="RefSeq" id="WP_281832878.1">
    <property type="nucleotide sequence ID" value="NZ_BSDY01000001.1"/>
</dbReference>
<dbReference type="Pfam" id="PF14213">
    <property type="entry name" value="DUF4325"/>
    <property type="match status" value="1"/>
</dbReference>
<dbReference type="AlphaFoldDB" id="A0A9W6LL10"/>
<accession>A0A9W6LL10</accession>
<comment type="caution">
    <text evidence="2">The sequence shown here is derived from an EMBL/GenBank/DDBJ whole genome shotgun (WGS) entry which is preliminary data.</text>
</comment>
<name>A0A9W6LL10_9FUSO</name>
<dbReference type="InterPro" id="IPR025474">
    <property type="entry name" value="DUF4325"/>
</dbReference>
<protein>
    <recommendedName>
        <fullName evidence="1">DUF4325 domain-containing protein</fullName>
    </recommendedName>
</protein>
<evidence type="ECO:0000313" key="3">
    <source>
        <dbReference type="Proteomes" id="UP001144471"/>
    </source>
</evidence>
<proteinExistence type="predicted"/>
<evidence type="ECO:0000313" key="2">
    <source>
        <dbReference type="EMBL" id="GLI54826.1"/>
    </source>
</evidence>
<organism evidence="2 3">
    <name type="scientific">Propionigenium maris DSM 9537</name>
    <dbReference type="NCBI Taxonomy" id="1123000"/>
    <lineage>
        <taxon>Bacteria</taxon>
        <taxon>Fusobacteriati</taxon>
        <taxon>Fusobacteriota</taxon>
        <taxon>Fusobacteriia</taxon>
        <taxon>Fusobacteriales</taxon>
        <taxon>Fusobacteriaceae</taxon>
        <taxon>Propionigenium</taxon>
    </lineage>
</organism>
<gene>
    <name evidence="2" type="ORF">PM10SUCC1_03410</name>
</gene>
<evidence type="ECO:0000259" key="1">
    <source>
        <dbReference type="Pfam" id="PF14213"/>
    </source>
</evidence>
<sequence length="85" mass="10018">MVIVMEEERSLSQIQEKLLKAMRENRIVTLDFAGMMNIEEEFLKDLFATYPKSMDFLKKIRIQNANSIIVHSLKMVVNSIDRKKK</sequence>
<dbReference type="EMBL" id="BSDY01000001">
    <property type="protein sequence ID" value="GLI54826.1"/>
    <property type="molecule type" value="Genomic_DNA"/>
</dbReference>
<feature type="domain" description="DUF4325" evidence="1">
    <location>
        <begin position="16"/>
        <end position="67"/>
    </location>
</feature>
<dbReference type="Proteomes" id="UP001144471">
    <property type="component" value="Unassembled WGS sequence"/>
</dbReference>